<dbReference type="EMBL" id="FWXN01000011">
    <property type="protein sequence ID" value="SMC84621.1"/>
    <property type="molecule type" value="Genomic_DNA"/>
</dbReference>
<accession>A0A1W2CHG9</accession>
<name>A0A1W2CHG9_9MICO</name>
<evidence type="ECO:0000313" key="1">
    <source>
        <dbReference type="EMBL" id="SMC84621.1"/>
    </source>
</evidence>
<dbReference type="RefSeq" id="WP_255494235.1">
    <property type="nucleotide sequence ID" value="NZ_FWXN01000011.1"/>
</dbReference>
<dbReference type="Proteomes" id="UP000192634">
    <property type="component" value="Unassembled WGS sequence"/>
</dbReference>
<protein>
    <submittedName>
        <fullName evidence="1">Uncharacterized protein</fullName>
    </submittedName>
</protein>
<organism evidence="1 2">
    <name type="scientific">Janibacter indicus</name>
    <dbReference type="NCBI Taxonomy" id="857417"/>
    <lineage>
        <taxon>Bacteria</taxon>
        <taxon>Bacillati</taxon>
        <taxon>Actinomycetota</taxon>
        <taxon>Actinomycetes</taxon>
        <taxon>Micrococcales</taxon>
        <taxon>Intrasporangiaceae</taxon>
        <taxon>Janibacter</taxon>
    </lineage>
</organism>
<gene>
    <name evidence="1" type="ORF">SAMN06296429_111151</name>
</gene>
<reference evidence="1 2" key="1">
    <citation type="submission" date="2017-04" db="EMBL/GenBank/DDBJ databases">
        <authorList>
            <person name="Afonso C.L."/>
            <person name="Miller P.J."/>
            <person name="Scott M.A."/>
            <person name="Spackman E."/>
            <person name="Goraichik I."/>
            <person name="Dimitrov K.M."/>
            <person name="Suarez D.L."/>
            <person name="Swayne D.E."/>
        </authorList>
    </citation>
    <scope>NUCLEOTIDE SEQUENCE [LARGE SCALE GENOMIC DNA]</scope>
    <source>
        <strain evidence="1 2">CGMCC 1.12511</strain>
    </source>
</reference>
<proteinExistence type="predicted"/>
<evidence type="ECO:0000313" key="2">
    <source>
        <dbReference type="Proteomes" id="UP000192634"/>
    </source>
</evidence>
<dbReference type="AlphaFoldDB" id="A0A1W2CHG9"/>
<sequence>MAGSPDPSNEGGGGWPWVLSGIKTVLETGAPMEPAAADGAA</sequence>